<evidence type="ECO:0000313" key="3">
    <source>
        <dbReference type="EMBL" id="KAF7341561.1"/>
    </source>
</evidence>
<evidence type="ECO:0000259" key="2">
    <source>
        <dbReference type="Pfam" id="PF20151"/>
    </source>
</evidence>
<organism evidence="3 4">
    <name type="scientific">Mycena sanguinolenta</name>
    <dbReference type="NCBI Taxonomy" id="230812"/>
    <lineage>
        <taxon>Eukaryota</taxon>
        <taxon>Fungi</taxon>
        <taxon>Dikarya</taxon>
        <taxon>Basidiomycota</taxon>
        <taxon>Agaricomycotina</taxon>
        <taxon>Agaricomycetes</taxon>
        <taxon>Agaricomycetidae</taxon>
        <taxon>Agaricales</taxon>
        <taxon>Marasmiineae</taxon>
        <taxon>Mycenaceae</taxon>
        <taxon>Mycena</taxon>
    </lineage>
</organism>
<gene>
    <name evidence="3" type="ORF">MSAN_02052900</name>
</gene>
<dbReference type="OrthoDB" id="3049002at2759"/>
<dbReference type="Proteomes" id="UP000623467">
    <property type="component" value="Unassembled WGS sequence"/>
</dbReference>
<comment type="caution">
    <text evidence="3">The sequence shown here is derived from an EMBL/GenBank/DDBJ whole genome shotgun (WGS) entry which is preliminary data.</text>
</comment>
<dbReference type="Pfam" id="PF20151">
    <property type="entry name" value="DUF6533"/>
    <property type="match status" value="1"/>
</dbReference>
<evidence type="ECO:0000256" key="1">
    <source>
        <dbReference type="SAM" id="Phobius"/>
    </source>
</evidence>
<feature type="transmembrane region" description="Helical" evidence="1">
    <location>
        <begin position="272"/>
        <end position="291"/>
    </location>
</feature>
<feature type="domain" description="DUF6533" evidence="2">
    <location>
        <begin position="17"/>
        <end position="60"/>
    </location>
</feature>
<dbReference type="InterPro" id="IPR045340">
    <property type="entry name" value="DUF6533"/>
</dbReference>
<keyword evidence="1" id="KW-1133">Transmembrane helix</keyword>
<feature type="transmembrane region" description="Helical" evidence="1">
    <location>
        <begin position="157"/>
        <end position="180"/>
    </location>
</feature>
<feature type="transmembrane region" description="Helical" evidence="1">
    <location>
        <begin position="49"/>
        <end position="70"/>
    </location>
</feature>
<dbReference type="EMBL" id="JACAZH010000027">
    <property type="protein sequence ID" value="KAF7341561.1"/>
    <property type="molecule type" value="Genomic_DNA"/>
</dbReference>
<proteinExistence type="predicted"/>
<accession>A0A8H7CMK7</accession>
<dbReference type="AlphaFoldDB" id="A0A8H7CMK7"/>
<keyword evidence="1" id="KW-0812">Transmembrane</keyword>
<keyword evidence="4" id="KW-1185">Reference proteome</keyword>
<name>A0A8H7CMK7_9AGAR</name>
<keyword evidence="1" id="KW-0472">Membrane</keyword>
<reference evidence="3" key="1">
    <citation type="submission" date="2020-05" db="EMBL/GenBank/DDBJ databases">
        <title>Mycena genomes resolve the evolution of fungal bioluminescence.</title>
        <authorList>
            <person name="Tsai I.J."/>
        </authorList>
    </citation>
    <scope>NUCLEOTIDE SEQUENCE</scope>
    <source>
        <strain evidence="3">160909Yilan</strain>
    </source>
</reference>
<protein>
    <recommendedName>
        <fullName evidence="2">DUF6533 domain-containing protein</fullName>
    </recommendedName>
</protein>
<feature type="transmembrane region" description="Helical" evidence="1">
    <location>
        <begin position="126"/>
        <end position="145"/>
    </location>
</feature>
<evidence type="ECO:0000313" key="4">
    <source>
        <dbReference type="Proteomes" id="UP000623467"/>
    </source>
</evidence>
<sequence>MPSHTPVYNPNYLQGSATAALTWVVYDVCLTLDREIASVWRASWTVSKVLFLFSRYHTILALGFFLMEAIGTKHFTLPLSLNQSFPAGASIYAPCIANLQVSVVLIARLSWSNPSFSSLSSRASRWYLGLTEVFSILAGELLILIRINAVYGWSRKMVAFTLFLFCAETVIGLTTTIISLTGGSRGLAGSTEILSCSPGSTNVPDINVASKCTSMAVACIYLGLILNKAIDGIETIMTLEGPKRRSSKLGLFSAFKSEVQMTPTLYLCLRDAAFYFLLVLGVLLVNLVLIVTQNRYAQMGTAWLLATYSPRVDPHIPQSEGSYARPTAL</sequence>